<evidence type="ECO:0000256" key="1">
    <source>
        <dbReference type="SAM" id="Phobius"/>
    </source>
</evidence>
<dbReference type="RefSeq" id="WP_076145736.1">
    <property type="nucleotide sequence ID" value="NZ_LWLN01000001.1"/>
</dbReference>
<evidence type="ECO:0000313" key="2">
    <source>
        <dbReference type="EMBL" id="OLZ41154.1"/>
    </source>
</evidence>
<keyword evidence="1" id="KW-1133">Transmembrane helix</keyword>
<comment type="caution">
    <text evidence="2">The sequence shown here is derived from an EMBL/GenBank/DDBJ whole genome shotgun (WGS) entry which is preliminary data.</text>
</comment>
<accession>A0A1S8AXR9</accession>
<dbReference type="Proteomes" id="UP000189370">
    <property type="component" value="Unassembled WGS sequence"/>
</dbReference>
<keyword evidence="1" id="KW-0472">Membrane</keyword>
<gene>
    <name evidence="2" type="ORF">A6E15_09205</name>
</gene>
<proteinExistence type="predicted"/>
<dbReference type="EMBL" id="LWLN01000001">
    <property type="protein sequence ID" value="OLZ41154.1"/>
    <property type="molecule type" value="Genomic_DNA"/>
</dbReference>
<feature type="transmembrane region" description="Helical" evidence="1">
    <location>
        <begin position="46"/>
        <end position="67"/>
    </location>
</feature>
<dbReference type="AlphaFoldDB" id="A0A1S8AXR9"/>
<sequence length="74" mass="7720">MDEVLELADVVADSELEGAVVWLLRLVGLLAILGGLGLWLLTDITLIVPLALIAGGIALLVVPGLLLEFAELFG</sequence>
<name>A0A1S8AXR9_9EURY</name>
<keyword evidence="3" id="KW-1185">Reference proteome</keyword>
<protein>
    <submittedName>
        <fullName evidence="2">Uncharacterized protein</fullName>
    </submittedName>
</protein>
<keyword evidence="1" id="KW-0812">Transmembrane</keyword>
<evidence type="ECO:0000313" key="3">
    <source>
        <dbReference type="Proteomes" id="UP000189370"/>
    </source>
</evidence>
<feature type="transmembrane region" description="Helical" evidence="1">
    <location>
        <begin position="20"/>
        <end position="41"/>
    </location>
</feature>
<dbReference type="STRING" id="301967.A6E15_09205"/>
<organism evidence="2 3">
    <name type="scientific">Natrinema saccharevitans</name>
    <dbReference type="NCBI Taxonomy" id="301967"/>
    <lineage>
        <taxon>Archaea</taxon>
        <taxon>Methanobacteriati</taxon>
        <taxon>Methanobacteriota</taxon>
        <taxon>Stenosarchaea group</taxon>
        <taxon>Halobacteria</taxon>
        <taxon>Halobacteriales</taxon>
        <taxon>Natrialbaceae</taxon>
        <taxon>Natrinema</taxon>
    </lineage>
</organism>
<reference evidence="3" key="1">
    <citation type="submission" date="2016-04" db="EMBL/GenBank/DDBJ databases">
        <authorList>
            <person name="Chen S.-C."/>
            <person name="Lai M.-C."/>
        </authorList>
    </citation>
    <scope>NUCLEOTIDE SEQUENCE [LARGE SCALE GENOMIC DNA]</scope>
    <source>
        <strain evidence="3">AB14</strain>
    </source>
</reference>